<sequence>MHIDISDLLGKRVTEKKVDVSFEGKDIIFEGEEISFVEPVNIKGTFKLTDRLVNFQGTLSTTLSLTCSRCLEKFNYPLEIEVNEEFSKQGNDKDNDIIIINSDRVDFEPIIETNIILSLPMKRLCSEDCKGLCLGCGTNLNHSKCDCKENDIDPRLAQLRDFFSNN</sequence>
<dbReference type="GO" id="GO:0003677">
    <property type="term" value="F:DNA binding"/>
    <property type="evidence" value="ECO:0007669"/>
    <property type="project" value="UniProtKB-KW"/>
</dbReference>
<evidence type="ECO:0000313" key="2">
    <source>
        <dbReference type="Proteomes" id="UP000030012"/>
    </source>
</evidence>
<gene>
    <name evidence="1" type="ORF">Z968_02645</name>
</gene>
<dbReference type="OrthoDB" id="9790372at2"/>
<dbReference type="Pfam" id="PF02620">
    <property type="entry name" value="YceD"/>
    <property type="match status" value="1"/>
</dbReference>
<keyword evidence="1" id="KW-0238">DNA-binding</keyword>
<dbReference type="PANTHER" id="PTHR34374">
    <property type="entry name" value="LARGE RIBOSOMAL RNA SUBUNIT ACCUMULATION PROTEIN YCED HOMOLOG 1, CHLOROPLASTIC"/>
    <property type="match status" value="1"/>
</dbReference>
<dbReference type="PANTHER" id="PTHR34374:SF1">
    <property type="entry name" value="LARGE RIBOSOMAL RNA SUBUNIT ACCUMULATION PROTEIN YCED HOMOLOG 1, CHLOROPLASTIC"/>
    <property type="match status" value="1"/>
</dbReference>
<reference evidence="1 2" key="1">
    <citation type="submission" date="2014-01" db="EMBL/GenBank/DDBJ databases">
        <title>Plasmidome dynamics in the species complex Clostridium novyi sensu lato converts strains of independent lineages into distinctly different pathogens.</title>
        <authorList>
            <person name="Skarin H."/>
            <person name="Segerman B."/>
        </authorList>
    </citation>
    <scope>NUCLEOTIDE SEQUENCE [LARGE SCALE GENOMIC DNA]</scope>
    <source>
        <strain evidence="1 2">4552</strain>
    </source>
</reference>
<evidence type="ECO:0000313" key="1">
    <source>
        <dbReference type="EMBL" id="KGM97761.1"/>
    </source>
</evidence>
<dbReference type="AlphaFoldDB" id="A0A0A0IBR4"/>
<dbReference type="RefSeq" id="WP_039252925.1">
    <property type="nucleotide sequence ID" value="NZ_JENJ01000007.1"/>
</dbReference>
<proteinExistence type="predicted"/>
<organism evidence="1 2">
    <name type="scientific">Clostridium novyi A str. 4552</name>
    <dbReference type="NCBI Taxonomy" id="1444289"/>
    <lineage>
        <taxon>Bacteria</taxon>
        <taxon>Bacillati</taxon>
        <taxon>Bacillota</taxon>
        <taxon>Clostridia</taxon>
        <taxon>Eubacteriales</taxon>
        <taxon>Clostridiaceae</taxon>
        <taxon>Clostridium</taxon>
    </lineage>
</organism>
<dbReference type="InterPro" id="IPR003772">
    <property type="entry name" value="YceD"/>
</dbReference>
<dbReference type="Proteomes" id="UP000030012">
    <property type="component" value="Unassembled WGS sequence"/>
</dbReference>
<name>A0A0A0IBR4_CLONO</name>
<protein>
    <submittedName>
        <fullName evidence="1">DNA-binding protein</fullName>
    </submittedName>
</protein>
<dbReference type="EMBL" id="JENJ01000007">
    <property type="protein sequence ID" value="KGM97761.1"/>
    <property type="molecule type" value="Genomic_DNA"/>
</dbReference>
<comment type="caution">
    <text evidence="1">The sequence shown here is derived from an EMBL/GenBank/DDBJ whole genome shotgun (WGS) entry which is preliminary data.</text>
</comment>
<accession>A0A0A0IBR4</accession>